<feature type="compositionally biased region" description="Low complexity" evidence="7">
    <location>
        <begin position="878"/>
        <end position="888"/>
    </location>
</feature>
<dbReference type="GO" id="GO:0005694">
    <property type="term" value="C:chromosome"/>
    <property type="evidence" value="ECO:0007669"/>
    <property type="project" value="InterPro"/>
</dbReference>
<dbReference type="HAMAP" id="MF_01894">
    <property type="entry name" value="Smc_prok"/>
    <property type="match status" value="1"/>
</dbReference>
<dbReference type="RefSeq" id="WP_145197106.1">
    <property type="nucleotide sequence ID" value="NZ_CP036267.1"/>
</dbReference>
<dbReference type="KEGG" id="tpol:Mal48_13090"/>
<feature type="region of interest" description="Disordered" evidence="7">
    <location>
        <begin position="865"/>
        <end position="890"/>
    </location>
</feature>
<keyword evidence="1 6" id="KW-0963">Cytoplasm</keyword>
<dbReference type="GO" id="GO:0005737">
    <property type="term" value="C:cytoplasm"/>
    <property type="evidence" value="ECO:0007669"/>
    <property type="project" value="UniProtKB-SubCell"/>
</dbReference>
<feature type="compositionally biased region" description="Polar residues" evidence="7">
    <location>
        <begin position="598"/>
        <end position="613"/>
    </location>
</feature>
<keyword evidence="5 6" id="KW-0238">DNA-binding</keyword>
<comment type="subunit">
    <text evidence="6">Homodimer.</text>
</comment>
<feature type="compositionally biased region" description="Basic and acidic residues" evidence="7">
    <location>
        <begin position="865"/>
        <end position="877"/>
    </location>
</feature>
<accession>A0A517QKA9</accession>
<evidence type="ECO:0000256" key="7">
    <source>
        <dbReference type="SAM" id="MobiDB-lite"/>
    </source>
</evidence>
<feature type="compositionally biased region" description="Acidic residues" evidence="7">
    <location>
        <begin position="1040"/>
        <end position="1053"/>
    </location>
</feature>
<feature type="region of interest" description="Disordered" evidence="7">
    <location>
        <begin position="1016"/>
        <end position="1055"/>
    </location>
</feature>
<dbReference type="SMART" id="SM00968">
    <property type="entry name" value="SMC_hinge"/>
    <property type="match status" value="1"/>
</dbReference>
<sequence length="1289" mass="145225">MLKSLELFGFKSFADRTLFEFSPGITCVVGPNGSGKSNVVDALKWILGDQSAKSLRGKEMSDVIFNGSSGRRASGFAEATLAFDNTQGLLPIDSAEVSIGRRLYQSGDSEYLLNGSAVRLKDIRDVFMGTGAGTAAYSIIEQGRVDQILQANPTTRRLVFEEAAGISKFKARRIDAERRLERVAQNLLRLTDIVDEVESQLNSTRSQATKAARFREVSTELKALWTGLAADDFRHLSQKLDEKHNQLDLLKQQEADILERVAKIEQQRHETDQSISEFDDKLIDHERTIASNRQAMATHESTMHHQSARLQEIAVELDRLRTQRASLKHQVHGVESEYHRAQQQLHDFAKEYETVREELEQKEIQTSQIRERISIWRSSITESNSQLKVIERNKSTAIERSAVLRSQAEAYSKRSSDLQNEIQRSDELVERANAGKRERQKLVEEAEVAYRAVQEAIENLQSNRATLSDQKTLAGNQLSELKERRSAEAARLAVLDELEQRQEGIAIGVQEILKRSKTSHFPPWNRMLGLVRDLIDVPMELAPIIDAALAERAQYIATSDLESLLDYLDRGTAPIDGRVGFVGVKTTPSQSHPPSPALPQSANPLSSETHTSGSPAVEIELTGQPGVFGRADRLIADSERSPGIAAAVLSDTWIVETLDDARRLIASHAAEQNIRFVTLQGEVLSPTGELFVGTVPHESSIVSRKSELRQLRNNIHQHDRNIEALLERQSVLGSSIDSKQTELTSARRELEEKASSLSECSALLAGEEKEGQRLSAERAQKQQQLDQLSTKTQETEQEIAELQNELNQFIEEEQKLKQSILEIESEILSAEKEIQQLAQEMKSQQLEMAKHEERLSSLRDRQAHLEKEHRQTLRQSEEAQQQSQQAEQSLRRGRMTILNAEQKIATHAIALETTVKETRQFFLERDSLRALRKALSKQEDAEHKQRRVFQDQQHELEIAIQNLRHQLTGTADRIFEEFQIPLDKLVSSGVSAYRIYLEERYGEEVVAKLNIEGDSLEESEDVNSTEGDAQEIEAGASSENESELSDESEDSTDDIVLPSFEEIREELESRVDRLRRKIKSMGHVNTEALESLEELENRYNHMNHQLLDLQEAKAALEDIIRTINGESERIFIETFETIRTHFQELFRKLFGGGDADIILEDPNDVLECGIDIVARPPGKELRSISLLSGGEKTMTAVGLLFAMFKSKPSPYCVLDEVDAALDEANVDRYVAVVKEFVEMTQFVVITHRKRTMTAANILYGVTMEQAGVSKRISVSFEDVNDNGEIRNAA</sequence>
<feature type="compositionally biased region" description="Acidic residues" evidence="7">
    <location>
        <begin position="1016"/>
        <end position="1031"/>
    </location>
</feature>
<evidence type="ECO:0000313" key="9">
    <source>
        <dbReference type="EMBL" id="QDT32068.1"/>
    </source>
</evidence>
<feature type="coiled-coil region" evidence="6">
    <location>
        <begin position="166"/>
        <end position="200"/>
    </location>
</feature>
<dbReference type="PANTHER" id="PTHR43977">
    <property type="entry name" value="STRUCTURAL MAINTENANCE OF CHROMOSOMES PROTEIN 3"/>
    <property type="match status" value="1"/>
</dbReference>
<feature type="domain" description="SMC hinge" evidence="8">
    <location>
        <begin position="525"/>
        <end position="665"/>
    </location>
</feature>
<evidence type="ECO:0000259" key="8">
    <source>
        <dbReference type="SMART" id="SM00968"/>
    </source>
</evidence>
<comment type="subcellular location">
    <subcellularLocation>
        <location evidence="6">Cytoplasm</location>
    </subcellularLocation>
</comment>
<dbReference type="Proteomes" id="UP000315724">
    <property type="component" value="Chromosome"/>
</dbReference>
<dbReference type="InterPro" id="IPR027417">
    <property type="entry name" value="P-loop_NTPase"/>
</dbReference>
<evidence type="ECO:0000256" key="2">
    <source>
        <dbReference type="ARBA" id="ARBA00022741"/>
    </source>
</evidence>
<dbReference type="GO" id="GO:0007059">
    <property type="term" value="P:chromosome segregation"/>
    <property type="evidence" value="ECO:0007669"/>
    <property type="project" value="UniProtKB-UniRule"/>
</dbReference>
<dbReference type="Pfam" id="PF02463">
    <property type="entry name" value="SMC_N"/>
    <property type="match status" value="1"/>
</dbReference>
<evidence type="ECO:0000256" key="5">
    <source>
        <dbReference type="ARBA" id="ARBA00023125"/>
    </source>
</evidence>
<feature type="compositionally biased region" description="Polar residues" evidence="7">
    <location>
        <begin position="781"/>
        <end position="792"/>
    </location>
</feature>
<keyword evidence="4 6" id="KW-0175">Coiled coil</keyword>
<proteinExistence type="inferred from homology"/>
<evidence type="ECO:0000256" key="3">
    <source>
        <dbReference type="ARBA" id="ARBA00022840"/>
    </source>
</evidence>
<evidence type="ECO:0000313" key="10">
    <source>
        <dbReference type="Proteomes" id="UP000315724"/>
    </source>
</evidence>
<evidence type="ECO:0000256" key="1">
    <source>
        <dbReference type="ARBA" id="ARBA00022490"/>
    </source>
</evidence>
<keyword evidence="10" id="KW-1185">Reference proteome</keyword>
<dbReference type="Gene3D" id="6.10.140.1720">
    <property type="match status" value="1"/>
</dbReference>
<name>A0A517QKA9_9PLAN</name>
<dbReference type="CDD" id="cd03278">
    <property type="entry name" value="ABC_SMC_barmotin"/>
    <property type="match status" value="1"/>
</dbReference>
<dbReference type="Gene3D" id="1.20.1060.20">
    <property type="match status" value="1"/>
</dbReference>
<feature type="coiled-coil region" evidence="6">
    <location>
        <begin position="233"/>
        <end position="267"/>
    </location>
</feature>
<dbReference type="GO" id="GO:0003677">
    <property type="term" value="F:DNA binding"/>
    <property type="evidence" value="ECO:0007669"/>
    <property type="project" value="UniProtKB-UniRule"/>
</dbReference>
<comment type="similarity">
    <text evidence="6">Belongs to the SMC family.</text>
</comment>
<dbReference type="SUPFAM" id="SSF75553">
    <property type="entry name" value="Smc hinge domain"/>
    <property type="match status" value="1"/>
</dbReference>
<dbReference type="OrthoDB" id="9808768at2"/>
<feature type="coiled-coil region" evidence="6">
    <location>
        <begin position="439"/>
        <end position="470"/>
    </location>
</feature>
<protein>
    <recommendedName>
        <fullName evidence="6">Chromosome partition protein Smc</fullName>
    </recommendedName>
</protein>
<feature type="region of interest" description="Disordered" evidence="7">
    <location>
        <begin position="584"/>
        <end position="613"/>
    </location>
</feature>
<dbReference type="GO" id="GO:0005524">
    <property type="term" value="F:ATP binding"/>
    <property type="evidence" value="ECO:0007669"/>
    <property type="project" value="UniProtKB-UniRule"/>
</dbReference>
<feature type="region of interest" description="Disordered" evidence="7">
    <location>
        <begin position="768"/>
        <end position="792"/>
    </location>
</feature>
<evidence type="ECO:0000256" key="6">
    <source>
        <dbReference type="HAMAP-Rule" id="MF_01894"/>
    </source>
</evidence>
<comment type="function">
    <text evidence="6">Required for chromosome condensation and partitioning.</text>
</comment>
<dbReference type="Gene3D" id="1.10.287.1490">
    <property type="match status" value="1"/>
</dbReference>
<dbReference type="SUPFAM" id="SSF52540">
    <property type="entry name" value="P-loop containing nucleoside triphosphate hydrolases"/>
    <property type="match status" value="1"/>
</dbReference>
<dbReference type="Pfam" id="PF06470">
    <property type="entry name" value="SMC_hinge"/>
    <property type="match status" value="1"/>
</dbReference>
<reference evidence="9 10" key="1">
    <citation type="submission" date="2019-02" db="EMBL/GenBank/DDBJ databases">
        <title>Deep-cultivation of Planctomycetes and their phenomic and genomic characterization uncovers novel biology.</title>
        <authorList>
            <person name="Wiegand S."/>
            <person name="Jogler M."/>
            <person name="Boedeker C."/>
            <person name="Pinto D."/>
            <person name="Vollmers J."/>
            <person name="Rivas-Marin E."/>
            <person name="Kohn T."/>
            <person name="Peeters S.H."/>
            <person name="Heuer A."/>
            <person name="Rast P."/>
            <person name="Oberbeckmann S."/>
            <person name="Bunk B."/>
            <person name="Jeske O."/>
            <person name="Meyerdierks A."/>
            <person name="Storesund J.E."/>
            <person name="Kallscheuer N."/>
            <person name="Luecker S."/>
            <person name="Lage O.M."/>
            <person name="Pohl T."/>
            <person name="Merkel B.J."/>
            <person name="Hornburger P."/>
            <person name="Mueller R.-W."/>
            <person name="Bruemmer F."/>
            <person name="Labrenz M."/>
            <person name="Spormann A.M."/>
            <person name="Op den Camp H."/>
            <person name="Overmann J."/>
            <person name="Amann R."/>
            <person name="Jetten M.S.M."/>
            <person name="Mascher T."/>
            <person name="Medema M.H."/>
            <person name="Devos D.P."/>
            <person name="Kaster A.-K."/>
            <person name="Ovreas L."/>
            <person name="Rohde M."/>
            <person name="Galperin M.Y."/>
            <person name="Jogler C."/>
        </authorList>
    </citation>
    <scope>NUCLEOTIDE SEQUENCE [LARGE SCALE GENOMIC DNA]</scope>
    <source>
        <strain evidence="9 10">Mal48</strain>
    </source>
</reference>
<dbReference type="Gene3D" id="3.40.50.300">
    <property type="entry name" value="P-loop containing nucleotide triphosphate hydrolases"/>
    <property type="match status" value="2"/>
</dbReference>
<gene>
    <name evidence="9" type="primary">smc_3</name>
    <name evidence="6" type="synonym">smc</name>
    <name evidence="9" type="ORF">Mal48_13090</name>
</gene>
<dbReference type="EMBL" id="CP036267">
    <property type="protein sequence ID" value="QDT32068.1"/>
    <property type="molecule type" value="Genomic_DNA"/>
</dbReference>
<dbReference type="InterPro" id="IPR010935">
    <property type="entry name" value="SMC_hinge"/>
</dbReference>
<feature type="binding site" evidence="6">
    <location>
        <begin position="31"/>
        <end position="38"/>
    </location>
    <ligand>
        <name>ATP</name>
        <dbReference type="ChEBI" id="CHEBI:30616"/>
    </ligand>
</feature>
<dbReference type="InterPro" id="IPR003395">
    <property type="entry name" value="RecF/RecN/SMC_N"/>
</dbReference>
<dbReference type="GO" id="GO:0006260">
    <property type="term" value="P:DNA replication"/>
    <property type="evidence" value="ECO:0007669"/>
    <property type="project" value="UniProtKB-UniRule"/>
</dbReference>
<keyword evidence="2 6" id="KW-0547">Nucleotide-binding</keyword>
<feature type="coiled-coil region" evidence="6">
    <location>
        <begin position="1057"/>
        <end position="1129"/>
    </location>
</feature>
<dbReference type="InterPro" id="IPR011890">
    <property type="entry name" value="SMC_prok"/>
</dbReference>
<dbReference type="GO" id="GO:0007062">
    <property type="term" value="P:sister chromatid cohesion"/>
    <property type="evidence" value="ECO:0007669"/>
    <property type="project" value="InterPro"/>
</dbReference>
<dbReference type="InterPro" id="IPR036277">
    <property type="entry name" value="SMC_hinge_sf"/>
</dbReference>
<comment type="domain">
    <text evidence="6">Contains large globular domains required for ATP hydrolysis at each terminus and a third globular domain forming a flexible hinge near the middle of the molecule. These domains are separated by coiled-coil structures.</text>
</comment>
<dbReference type="PIRSF" id="PIRSF005719">
    <property type="entry name" value="SMC"/>
    <property type="match status" value="1"/>
</dbReference>
<evidence type="ECO:0000256" key="4">
    <source>
        <dbReference type="ARBA" id="ARBA00023054"/>
    </source>
</evidence>
<dbReference type="NCBIfam" id="TIGR02168">
    <property type="entry name" value="SMC_prok_B"/>
    <property type="match status" value="1"/>
</dbReference>
<feature type="coiled-coil region" evidence="6">
    <location>
        <begin position="310"/>
        <end position="372"/>
    </location>
</feature>
<dbReference type="InterPro" id="IPR024704">
    <property type="entry name" value="SMC"/>
</dbReference>
<keyword evidence="3 6" id="KW-0067">ATP-binding</keyword>
<feature type="compositionally biased region" description="Basic and acidic residues" evidence="7">
    <location>
        <begin position="768"/>
        <end position="780"/>
    </location>
</feature>
<dbReference type="Gene3D" id="3.30.70.1620">
    <property type="match status" value="1"/>
</dbReference>
<dbReference type="GO" id="GO:0030261">
    <property type="term" value="P:chromosome condensation"/>
    <property type="evidence" value="ECO:0007669"/>
    <property type="project" value="InterPro"/>
</dbReference>
<dbReference type="GO" id="GO:0016887">
    <property type="term" value="F:ATP hydrolysis activity"/>
    <property type="evidence" value="ECO:0007669"/>
    <property type="project" value="InterPro"/>
</dbReference>
<organism evidence="9 10">
    <name type="scientific">Thalassoglobus polymorphus</name>
    <dbReference type="NCBI Taxonomy" id="2527994"/>
    <lineage>
        <taxon>Bacteria</taxon>
        <taxon>Pseudomonadati</taxon>
        <taxon>Planctomycetota</taxon>
        <taxon>Planctomycetia</taxon>
        <taxon>Planctomycetales</taxon>
        <taxon>Planctomycetaceae</taxon>
        <taxon>Thalassoglobus</taxon>
    </lineage>
</organism>